<evidence type="ECO:0000256" key="3">
    <source>
        <dbReference type="ARBA" id="ARBA00022676"/>
    </source>
</evidence>
<dbReference type="KEGG" id="smai:EXU30_01440"/>
<feature type="domain" description="Glycosyltransferase 2-like" evidence="10">
    <location>
        <begin position="16"/>
        <end position="178"/>
    </location>
</feature>
<evidence type="ECO:0000313" key="11">
    <source>
        <dbReference type="EMBL" id="QBF81509.1"/>
    </source>
</evidence>
<dbReference type="PANTHER" id="PTHR48090">
    <property type="entry name" value="UNDECAPRENYL-PHOSPHATE 4-DEOXY-4-FORMAMIDO-L-ARABINOSE TRANSFERASE-RELATED"/>
    <property type="match status" value="1"/>
</dbReference>
<dbReference type="Gene3D" id="3.90.550.10">
    <property type="entry name" value="Spore Coat Polysaccharide Biosynthesis Protein SpsA, Chain A"/>
    <property type="match status" value="1"/>
</dbReference>
<evidence type="ECO:0000313" key="12">
    <source>
        <dbReference type="Proteomes" id="UP000291106"/>
    </source>
</evidence>
<protein>
    <submittedName>
        <fullName evidence="11">Glycosyltransferase</fullName>
    </submittedName>
</protein>
<sequence length="369" mass="41509">MVVDTHLTAVSPVTLSIVIPMYNEVEGIDVLFERLNTLISDMDDLCEVVFVDDGSHDGTWQYLLQKHSLHFETQYIRLSRNFGKEAAMTAGLESVRGEAVILLDADLQDPPELIPEMLAKWREGFDVVNMKRRKRHGETWFKRFSAACFYKLMNWLSDTPVHENVGDFRLLSRQVVDHINAMPERNRFMKGILSWPGFAQATIEFDRHSRQCGDTKWNYGSLIGLAMDGITSFSFKPLRLATYSGVTIGVFAFVYGLWIMTKTLVFGEAVAGYASIMVTQLFLAGVQLLAIGLIGEYVGRVFVEVKQRPIFIVAQAYQQHRSDKPFSVSQRQQLQANTVPNAFSYGSNKAPGPITNTVTAFNSAKEVNG</sequence>
<dbReference type="FunFam" id="3.90.550.10:FF:000079">
    <property type="entry name" value="Probable glycosyl transferase"/>
    <property type="match status" value="1"/>
</dbReference>
<feature type="transmembrane region" description="Helical" evidence="9">
    <location>
        <begin position="272"/>
        <end position="298"/>
    </location>
</feature>
<dbReference type="Pfam" id="PF00535">
    <property type="entry name" value="Glycos_transf_2"/>
    <property type="match status" value="1"/>
</dbReference>
<evidence type="ECO:0000256" key="1">
    <source>
        <dbReference type="ARBA" id="ARBA00004651"/>
    </source>
</evidence>
<comment type="subcellular location">
    <subcellularLocation>
        <location evidence="1">Cell membrane</location>
        <topology evidence="1">Multi-pass membrane protein</topology>
    </subcellularLocation>
</comment>
<proteinExistence type="inferred from homology"/>
<keyword evidence="7 9" id="KW-0472">Membrane</keyword>
<dbReference type="RefSeq" id="WP_130597483.1">
    <property type="nucleotide sequence ID" value="NZ_CP036200.1"/>
</dbReference>
<keyword evidence="6 9" id="KW-1133">Transmembrane helix</keyword>
<gene>
    <name evidence="11" type="ORF">EXU30_01440</name>
</gene>
<evidence type="ECO:0000256" key="8">
    <source>
        <dbReference type="ARBA" id="ARBA00038152"/>
    </source>
</evidence>
<evidence type="ECO:0000256" key="2">
    <source>
        <dbReference type="ARBA" id="ARBA00022475"/>
    </source>
</evidence>
<dbReference type="SUPFAM" id="SSF53448">
    <property type="entry name" value="Nucleotide-diphospho-sugar transferases"/>
    <property type="match status" value="1"/>
</dbReference>
<feature type="transmembrane region" description="Helical" evidence="9">
    <location>
        <begin position="240"/>
        <end position="260"/>
    </location>
</feature>
<dbReference type="EMBL" id="CP036200">
    <property type="protein sequence ID" value="QBF81509.1"/>
    <property type="molecule type" value="Genomic_DNA"/>
</dbReference>
<dbReference type="InterPro" id="IPR050256">
    <property type="entry name" value="Glycosyltransferase_2"/>
</dbReference>
<name>A0A411PD77_9GAMM</name>
<dbReference type="GO" id="GO:0016757">
    <property type="term" value="F:glycosyltransferase activity"/>
    <property type="evidence" value="ECO:0007669"/>
    <property type="project" value="UniProtKB-KW"/>
</dbReference>
<evidence type="ECO:0000256" key="7">
    <source>
        <dbReference type="ARBA" id="ARBA00023136"/>
    </source>
</evidence>
<keyword evidence="3" id="KW-0328">Glycosyltransferase</keyword>
<dbReference type="AlphaFoldDB" id="A0A411PD77"/>
<dbReference type="Proteomes" id="UP000291106">
    <property type="component" value="Chromosome"/>
</dbReference>
<dbReference type="InterPro" id="IPR001173">
    <property type="entry name" value="Glyco_trans_2-like"/>
</dbReference>
<reference evidence="11 12" key="1">
    <citation type="submission" date="2019-02" db="EMBL/GenBank/DDBJ databases">
        <title>Shewanella sp. D4-2 isolated from Dokdo Island.</title>
        <authorList>
            <person name="Baek K."/>
        </authorList>
    </citation>
    <scope>NUCLEOTIDE SEQUENCE [LARGE SCALE GENOMIC DNA]</scope>
    <source>
        <strain evidence="11 12">D4-2</strain>
    </source>
</reference>
<evidence type="ECO:0000259" key="10">
    <source>
        <dbReference type="Pfam" id="PF00535"/>
    </source>
</evidence>
<keyword evidence="5 9" id="KW-0812">Transmembrane</keyword>
<dbReference type="GO" id="GO:0005886">
    <property type="term" value="C:plasma membrane"/>
    <property type="evidence" value="ECO:0007669"/>
    <property type="project" value="UniProtKB-SubCell"/>
</dbReference>
<evidence type="ECO:0000256" key="5">
    <source>
        <dbReference type="ARBA" id="ARBA00022692"/>
    </source>
</evidence>
<accession>A0A411PD77</accession>
<evidence type="ECO:0000256" key="9">
    <source>
        <dbReference type="SAM" id="Phobius"/>
    </source>
</evidence>
<keyword evidence="2" id="KW-1003">Cell membrane</keyword>
<comment type="similarity">
    <text evidence="8">Belongs to the glycosyltransferase 2 family. GtrB subfamily.</text>
</comment>
<evidence type="ECO:0000256" key="6">
    <source>
        <dbReference type="ARBA" id="ARBA00022989"/>
    </source>
</evidence>
<dbReference type="OrthoDB" id="9811884at2"/>
<organism evidence="11 12">
    <name type="scientific">Shewanella maritima</name>
    <dbReference type="NCBI Taxonomy" id="2520507"/>
    <lineage>
        <taxon>Bacteria</taxon>
        <taxon>Pseudomonadati</taxon>
        <taxon>Pseudomonadota</taxon>
        <taxon>Gammaproteobacteria</taxon>
        <taxon>Alteromonadales</taxon>
        <taxon>Shewanellaceae</taxon>
        <taxon>Shewanella</taxon>
    </lineage>
</organism>
<keyword evidence="4 11" id="KW-0808">Transferase</keyword>
<keyword evidence="12" id="KW-1185">Reference proteome</keyword>
<dbReference type="CDD" id="cd04187">
    <property type="entry name" value="DPM1_like_bac"/>
    <property type="match status" value="1"/>
</dbReference>
<dbReference type="InterPro" id="IPR029044">
    <property type="entry name" value="Nucleotide-diphossugar_trans"/>
</dbReference>
<dbReference type="PANTHER" id="PTHR48090:SF1">
    <property type="entry name" value="PROPHAGE BACTOPRENOL GLUCOSYL TRANSFERASE HOMOLOG"/>
    <property type="match status" value="1"/>
</dbReference>
<evidence type="ECO:0000256" key="4">
    <source>
        <dbReference type="ARBA" id="ARBA00022679"/>
    </source>
</evidence>